<dbReference type="SUPFAM" id="SSF58104">
    <property type="entry name" value="Methyl-accepting chemotaxis protein (MCP) signaling domain"/>
    <property type="match status" value="1"/>
</dbReference>
<evidence type="ECO:0000256" key="6">
    <source>
        <dbReference type="PROSITE-ProRule" id="PRU00284"/>
    </source>
</evidence>
<dbReference type="GO" id="GO:0004888">
    <property type="term" value="F:transmembrane signaling receptor activity"/>
    <property type="evidence" value="ECO:0007669"/>
    <property type="project" value="InterPro"/>
</dbReference>
<reference evidence="10 11" key="1">
    <citation type="submission" date="2016-10" db="EMBL/GenBank/DDBJ databases">
        <authorList>
            <person name="de Groot N.N."/>
        </authorList>
    </citation>
    <scope>NUCLEOTIDE SEQUENCE [LARGE SCALE GENOMIC DNA]</scope>
    <source>
        <strain evidence="10 11">DSM 28129</strain>
    </source>
</reference>
<dbReference type="RefSeq" id="WP_091235141.1">
    <property type="nucleotide sequence ID" value="NZ_FNBG01000031.1"/>
</dbReference>
<dbReference type="GO" id="GO:0007165">
    <property type="term" value="P:signal transduction"/>
    <property type="evidence" value="ECO:0007669"/>
    <property type="project" value="UniProtKB-KW"/>
</dbReference>
<dbReference type="Pfam" id="PF00672">
    <property type="entry name" value="HAMP"/>
    <property type="match status" value="1"/>
</dbReference>
<keyword evidence="2" id="KW-1003">Cell membrane</keyword>
<dbReference type="EMBL" id="FNBG01000031">
    <property type="protein sequence ID" value="SDG24923.1"/>
    <property type="molecule type" value="Genomic_DNA"/>
</dbReference>
<evidence type="ECO:0000256" key="3">
    <source>
        <dbReference type="ARBA" id="ARBA00023136"/>
    </source>
</evidence>
<dbReference type="PROSITE" id="PS50885">
    <property type="entry name" value="HAMP"/>
    <property type="match status" value="1"/>
</dbReference>
<protein>
    <submittedName>
        <fullName evidence="10">Methyl-accepting chemotaxis protein</fullName>
    </submittedName>
</protein>
<proteinExistence type="inferred from homology"/>
<dbReference type="STRING" id="670482.SAMN04488542_13128"/>
<dbReference type="PRINTS" id="PR00260">
    <property type="entry name" value="CHEMTRNSDUCR"/>
</dbReference>
<dbReference type="GO" id="GO:0006935">
    <property type="term" value="P:chemotaxis"/>
    <property type="evidence" value="ECO:0007669"/>
    <property type="project" value="InterPro"/>
</dbReference>
<evidence type="ECO:0000256" key="1">
    <source>
        <dbReference type="ARBA" id="ARBA00004236"/>
    </source>
</evidence>
<evidence type="ECO:0000256" key="4">
    <source>
        <dbReference type="ARBA" id="ARBA00023224"/>
    </source>
</evidence>
<evidence type="ECO:0000256" key="5">
    <source>
        <dbReference type="ARBA" id="ARBA00029447"/>
    </source>
</evidence>
<sequence length="572" mass="62819">MKAFMMRLRGIKIIQSIIIVWIVALISVFLVANKGSLNTVSLYETINEINTTIIPKLKSWGDVNSDVGLVRNNVTKIIDRDYDQGLVDEVYERSKKIENIIAHNLELAQNNPEELKLVQNVESSYQNFYSYLPGLIEARKSGQMIEKQLGYVEMGKAGTELSQTISAIVDYQERIANEKGQQSEIIYNDGITAAAVIFVICLIILSVISIVVISVIRRSIRNLTSKLKAVEEGNINERFDDTLKNEFGTIHQSLNKTLDGIANVLKMIERDSVRLTTQAQSLSSSSGIMNTTVGEVSIAIQGVSQGSTNQAEELMYMNESFHALSHRLEDITESVQTVDQATQKIGDKAESSSTELNGLVMSVLGIENSFSDTRSKIDSLISSIGRVAESARFISDISKQTNLLSLNASIEASRAGEAGRGFAVVASEIRNLADQSRSSSQGIDELLQEINQEMELVSETAESTGKILAEQSAVVMTTMESMSDIIQSIQLILPQIDGISTSISALNEHKNKILLTVESTSAVSEENSASAEEISASTIELVSSYNEITKSIHELDQVSKEMIQAVKRFKLE</sequence>
<evidence type="ECO:0000256" key="2">
    <source>
        <dbReference type="ARBA" id="ARBA00022475"/>
    </source>
</evidence>
<keyword evidence="7" id="KW-0812">Transmembrane</keyword>
<dbReference type="OrthoDB" id="9760371at2"/>
<evidence type="ECO:0000313" key="11">
    <source>
        <dbReference type="Proteomes" id="UP000198972"/>
    </source>
</evidence>
<gene>
    <name evidence="10" type="ORF">SAMN04488542_13128</name>
</gene>
<keyword evidence="4 6" id="KW-0807">Transducer</keyword>
<feature type="domain" description="Methyl-accepting transducer" evidence="8">
    <location>
        <begin position="285"/>
        <end position="535"/>
    </location>
</feature>
<comment type="similarity">
    <text evidence="5">Belongs to the methyl-accepting chemotaxis (MCP) protein family.</text>
</comment>
<keyword evidence="7" id="KW-1133">Transmembrane helix</keyword>
<dbReference type="PROSITE" id="PS50111">
    <property type="entry name" value="CHEMOTAXIS_TRANSDUC_2"/>
    <property type="match status" value="1"/>
</dbReference>
<evidence type="ECO:0000313" key="10">
    <source>
        <dbReference type="EMBL" id="SDG24923.1"/>
    </source>
</evidence>
<dbReference type="InterPro" id="IPR004090">
    <property type="entry name" value="Chemotax_Me-accpt_rcpt"/>
</dbReference>
<dbReference type="Gene3D" id="1.10.287.950">
    <property type="entry name" value="Methyl-accepting chemotaxis protein"/>
    <property type="match status" value="1"/>
</dbReference>
<keyword evidence="3 7" id="KW-0472">Membrane</keyword>
<accession>A0A1G7SPF5</accession>
<dbReference type="InterPro" id="IPR004089">
    <property type="entry name" value="MCPsignal_dom"/>
</dbReference>
<dbReference type="Pfam" id="PF12729">
    <property type="entry name" value="4HB_MCP_1"/>
    <property type="match status" value="1"/>
</dbReference>
<evidence type="ECO:0000256" key="7">
    <source>
        <dbReference type="SAM" id="Phobius"/>
    </source>
</evidence>
<evidence type="ECO:0000259" key="9">
    <source>
        <dbReference type="PROSITE" id="PS50885"/>
    </source>
</evidence>
<comment type="subcellular location">
    <subcellularLocation>
        <location evidence="1">Cell membrane</location>
    </subcellularLocation>
</comment>
<dbReference type="SMART" id="SM00283">
    <property type="entry name" value="MA"/>
    <property type="match status" value="1"/>
</dbReference>
<dbReference type="InterPro" id="IPR024478">
    <property type="entry name" value="HlyB_4HB_MCP"/>
</dbReference>
<feature type="transmembrane region" description="Helical" evidence="7">
    <location>
        <begin position="12"/>
        <end position="32"/>
    </location>
</feature>
<evidence type="ECO:0000259" key="8">
    <source>
        <dbReference type="PROSITE" id="PS50111"/>
    </source>
</evidence>
<dbReference type="PANTHER" id="PTHR32089:SF112">
    <property type="entry name" value="LYSOZYME-LIKE PROTEIN-RELATED"/>
    <property type="match status" value="1"/>
</dbReference>
<dbReference type="AlphaFoldDB" id="A0A1G7SPF5"/>
<feature type="transmembrane region" description="Helical" evidence="7">
    <location>
        <begin position="191"/>
        <end position="216"/>
    </location>
</feature>
<dbReference type="InterPro" id="IPR003660">
    <property type="entry name" value="HAMP_dom"/>
</dbReference>
<dbReference type="Pfam" id="PF00015">
    <property type="entry name" value="MCPsignal"/>
    <property type="match status" value="1"/>
</dbReference>
<keyword evidence="11" id="KW-1185">Reference proteome</keyword>
<organism evidence="10 11">
    <name type="scientific">Fontibacillus panacisegetis</name>
    <dbReference type="NCBI Taxonomy" id="670482"/>
    <lineage>
        <taxon>Bacteria</taxon>
        <taxon>Bacillati</taxon>
        <taxon>Bacillota</taxon>
        <taxon>Bacilli</taxon>
        <taxon>Bacillales</taxon>
        <taxon>Paenibacillaceae</taxon>
        <taxon>Fontibacillus</taxon>
    </lineage>
</organism>
<dbReference type="Proteomes" id="UP000198972">
    <property type="component" value="Unassembled WGS sequence"/>
</dbReference>
<name>A0A1G7SPF5_9BACL</name>
<dbReference type="PANTHER" id="PTHR32089">
    <property type="entry name" value="METHYL-ACCEPTING CHEMOTAXIS PROTEIN MCPB"/>
    <property type="match status" value="1"/>
</dbReference>
<dbReference type="GO" id="GO:0005886">
    <property type="term" value="C:plasma membrane"/>
    <property type="evidence" value="ECO:0007669"/>
    <property type="project" value="UniProtKB-SubCell"/>
</dbReference>
<feature type="domain" description="HAMP" evidence="9">
    <location>
        <begin position="214"/>
        <end position="266"/>
    </location>
</feature>